<name>A0ABR4CL51_9HELO</name>
<proteinExistence type="predicted"/>
<evidence type="ECO:0000313" key="2">
    <source>
        <dbReference type="EMBL" id="KAL2070672.1"/>
    </source>
</evidence>
<protein>
    <submittedName>
        <fullName evidence="2">Uncharacterized protein</fullName>
    </submittedName>
</protein>
<keyword evidence="3" id="KW-1185">Reference proteome</keyword>
<evidence type="ECO:0000313" key="3">
    <source>
        <dbReference type="Proteomes" id="UP001595075"/>
    </source>
</evidence>
<dbReference type="EMBL" id="JAZHXI010000006">
    <property type="protein sequence ID" value="KAL2070672.1"/>
    <property type="molecule type" value="Genomic_DNA"/>
</dbReference>
<accession>A0ABR4CL51</accession>
<feature type="compositionally biased region" description="Low complexity" evidence="1">
    <location>
        <begin position="33"/>
        <end position="72"/>
    </location>
</feature>
<dbReference type="Proteomes" id="UP001595075">
    <property type="component" value="Unassembled WGS sequence"/>
</dbReference>
<evidence type="ECO:0000256" key="1">
    <source>
        <dbReference type="SAM" id="MobiDB-lite"/>
    </source>
</evidence>
<feature type="compositionally biased region" description="Polar residues" evidence="1">
    <location>
        <begin position="1"/>
        <end position="20"/>
    </location>
</feature>
<gene>
    <name evidence="2" type="ORF">VTL71DRAFT_13698</name>
</gene>
<organism evidence="2 3">
    <name type="scientific">Oculimacula yallundae</name>
    <dbReference type="NCBI Taxonomy" id="86028"/>
    <lineage>
        <taxon>Eukaryota</taxon>
        <taxon>Fungi</taxon>
        <taxon>Dikarya</taxon>
        <taxon>Ascomycota</taxon>
        <taxon>Pezizomycotina</taxon>
        <taxon>Leotiomycetes</taxon>
        <taxon>Helotiales</taxon>
        <taxon>Ploettnerulaceae</taxon>
        <taxon>Oculimacula</taxon>
    </lineage>
</organism>
<sequence>MSGNKHISSSRSKVSAQKRPSSAPPNSPVLLGKSTKTTSTSSDISNPFSFGSSQSTSSTSTPSTSSNATTISGADYRDTEGHGSRNVIGNRDFQEITLRGVGAWTWENGK</sequence>
<feature type="region of interest" description="Disordered" evidence="1">
    <location>
        <begin position="1"/>
        <end position="88"/>
    </location>
</feature>
<comment type="caution">
    <text evidence="2">The sequence shown here is derived from an EMBL/GenBank/DDBJ whole genome shotgun (WGS) entry which is preliminary data.</text>
</comment>
<reference evidence="2 3" key="1">
    <citation type="journal article" date="2024" name="Commun. Biol.">
        <title>Comparative genomic analysis of thermophilic fungi reveals convergent evolutionary adaptations and gene losses.</title>
        <authorList>
            <person name="Steindorff A.S."/>
            <person name="Aguilar-Pontes M.V."/>
            <person name="Robinson A.J."/>
            <person name="Andreopoulos B."/>
            <person name="LaButti K."/>
            <person name="Kuo A."/>
            <person name="Mondo S."/>
            <person name="Riley R."/>
            <person name="Otillar R."/>
            <person name="Haridas S."/>
            <person name="Lipzen A."/>
            <person name="Grimwood J."/>
            <person name="Schmutz J."/>
            <person name="Clum A."/>
            <person name="Reid I.D."/>
            <person name="Moisan M.C."/>
            <person name="Butler G."/>
            <person name="Nguyen T.T.M."/>
            <person name="Dewar K."/>
            <person name="Conant G."/>
            <person name="Drula E."/>
            <person name="Henrissat B."/>
            <person name="Hansel C."/>
            <person name="Singer S."/>
            <person name="Hutchinson M.I."/>
            <person name="de Vries R.P."/>
            <person name="Natvig D.O."/>
            <person name="Powell A.J."/>
            <person name="Tsang A."/>
            <person name="Grigoriev I.V."/>
        </authorList>
    </citation>
    <scope>NUCLEOTIDE SEQUENCE [LARGE SCALE GENOMIC DNA]</scope>
    <source>
        <strain evidence="2 3">CBS 494.80</strain>
    </source>
</reference>